<proteinExistence type="predicted"/>
<dbReference type="EMBL" id="KZ613523">
    <property type="protein sequence ID" value="PMD14255.1"/>
    <property type="molecule type" value="Genomic_DNA"/>
</dbReference>
<keyword evidence="2" id="KW-1185">Reference proteome</keyword>
<evidence type="ECO:0000313" key="1">
    <source>
        <dbReference type="EMBL" id="PMD14255.1"/>
    </source>
</evidence>
<dbReference type="AlphaFoldDB" id="A0A2J6PJP7"/>
<reference evidence="1 2" key="1">
    <citation type="submission" date="2016-05" db="EMBL/GenBank/DDBJ databases">
        <title>A degradative enzymes factory behind the ericoid mycorrhizal symbiosis.</title>
        <authorList>
            <consortium name="DOE Joint Genome Institute"/>
            <person name="Martino E."/>
            <person name="Morin E."/>
            <person name="Grelet G."/>
            <person name="Kuo A."/>
            <person name="Kohler A."/>
            <person name="Daghino S."/>
            <person name="Barry K."/>
            <person name="Choi C."/>
            <person name="Cichocki N."/>
            <person name="Clum A."/>
            <person name="Copeland A."/>
            <person name="Hainaut M."/>
            <person name="Haridas S."/>
            <person name="Labutti K."/>
            <person name="Lindquist E."/>
            <person name="Lipzen A."/>
            <person name="Khouja H.-R."/>
            <person name="Murat C."/>
            <person name="Ohm R."/>
            <person name="Olson A."/>
            <person name="Spatafora J."/>
            <person name="Veneault-Fourrey C."/>
            <person name="Henrissat B."/>
            <person name="Grigoriev I."/>
            <person name="Martin F."/>
            <person name="Perotto S."/>
        </authorList>
    </citation>
    <scope>NUCLEOTIDE SEQUENCE [LARGE SCALE GENOMIC DNA]</scope>
    <source>
        <strain evidence="1 2">UAMH 7357</strain>
    </source>
</reference>
<protein>
    <submittedName>
        <fullName evidence="1">Uncharacterized protein</fullName>
    </submittedName>
</protein>
<organism evidence="1 2">
    <name type="scientific">Hyaloscypha hepaticicola</name>
    <dbReference type="NCBI Taxonomy" id="2082293"/>
    <lineage>
        <taxon>Eukaryota</taxon>
        <taxon>Fungi</taxon>
        <taxon>Dikarya</taxon>
        <taxon>Ascomycota</taxon>
        <taxon>Pezizomycotina</taxon>
        <taxon>Leotiomycetes</taxon>
        <taxon>Helotiales</taxon>
        <taxon>Hyaloscyphaceae</taxon>
        <taxon>Hyaloscypha</taxon>
    </lineage>
</organism>
<sequence length="216" mass="24038">MTHQIPPKPAFLQRTNLPQLNLALQYTLQQAPKDLPETTTHLSNGPFEVLFLQRPNGLLARTPRVCLGQLRVEEIHMQSLSSFRSYFVISIDLLLCARGFFKRGADAGATFFVFQFLRDPPPTSMVMNGSPVLLLLLSFAPESPGYYLYSTAKICRPQAAQYVHETAESVKGKKAVMRPQGLREDRGGGFEAAGVASQGQDLEFQHTKKFRPSGLL</sequence>
<evidence type="ECO:0000313" key="2">
    <source>
        <dbReference type="Proteomes" id="UP000235672"/>
    </source>
</evidence>
<gene>
    <name evidence="1" type="ORF">NA56DRAFT_664804</name>
</gene>
<dbReference type="Proteomes" id="UP000235672">
    <property type="component" value="Unassembled WGS sequence"/>
</dbReference>
<accession>A0A2J6PJP7</accession>
<name>A0A2J6PJP7_9HELO</name>